<dbReference type="Pfam" id="PF02275">
    <property type="entry name" value="CBAH"/>
    <property type="match status" value="1"/>
</dbReference>
<dbReference type="PANTHER" id="PTHR35527">
    <property type="entry name" value="CHOLOYLGLYCINE HYDROLASE"/>
    <property type="match status" value="1"/>
</dbReference>
<dbReference type="SUPFAM" id="SSF56235">
    <property type="entry name" value="N-terminal nucleophile aminohydrolases (Ntn hydrolases)"/>
    <property type="match status" value="1"/>
</dbReference>
<dbReference type="Gene3D" id="3.60.60.10">
    <property type="entry name" value="Penicillin V Acylase, Chain A"/>
    <property type="match status" value="1"/>
</dbReference>
<dbReference type="InterPro" id="IPR029132">
    <property type="entry name" value="CBAH/NAAA_C"/>
</dbReference>
<organism evidence="4 5">
    <name type="scientific">Mesopusillimonas faecipullorum</name>
    <dbReference type="NCBI Taxonomy" id="2755040"/>
    <lineage>
        <taxon>Bacteria</taxon>
        <taxon>Pseudomonadati</taxon>
        <taxon>Pseudomonadota</taxon>
        <taxon>Betaproteobacteria</taxon>
        <taxon>Burkholderiales</taxon>
        <taxon>Alcaligenaceae</taxon>
        <taxon>Mesopusillimonas</taxon>
    </lineage>
</organism>
<dbReference type="Proteomes" id="UP000776983">
    <property type="component" value="Unassembled WGS sequence"/>
</dbReference>
<comment type="caution">
    <text evidence="4">The sequence shown here is derived from an EMBL/GenBank/DDBJ whole genome shotgun (WGS) entry which is preliminary data.</text>
</comment>
<proteinExistence type="inferred from homology"/>
<dbReference type="InterPro" id="IPR052193">
    <property type="entry name" value="Peptidase_C59"/>
</dbReference>
<keyword evidence="5" id="KW-1185">Reference proteome</keyword>
<dbReference type="GO" id="GO:0016787">
    <property type="term" value="F:hydrolase activity"/>
    <property type="evidence" value="ECO:0007669"/>
    <property type="project" value="UniProtKB-KW"/>
</dbReference>
<evidence type="ECO:0000313" key="4">
    <source>
        <dbReference type="EMBL" id="MCB5362346.1"/>
    </source>
</evidence>
<accession>A0ABS8C8I7</accession>
<reference evidence="4 5" key="1">
    <citation type="submission" date="2020-07" db="EMBL/GenBank/DDBJ databases">
        <title>Pusillimonas sp. nov., isolated from poultry manure in Taiwan.</title>
        <authorList>
            <person name="Lin S.-Y."/>
            <person name="Tang Y.-S."/>
            <person name="Young C.-C."/>
        </authorList>
    </citation>
    <scope>NUCLEOTIDE SEQUENCE [LARGE SCALE GENOMIC DNA]</scope>
    <source>
        <strain evidence="4 5">CC-YST705</strain>
    </source>
</reference>
<name>A0ABS8C8I7_9BURK</name>
<evidence type="ECO:0000259" key="3">
    <source>
        <dbReference type="Pfam" id="PF02275"/>
    </source>
</evidence>
<sequence length="368" mass="39736">MCTSLLYRDASNRAYLGRTLELSLELPYQVAFFPKETELSSVVQGHPSTSWTMRHAAIAVTMPAAPPAVGAVAGSADLKVIEGLNDAGLTFSVQSYSQASGPQESFDTARAAISAVDLGAFVLGQFSSVAELKEALTNLQIVLEPVPILGGLEMPFHYAVHDTTGASLVIEFHRGVRTVYDNPVGVMTNAPQFSWHLTNLDNYTFLSNVDRSKARFMDYDAAQPGSGIAKAGLPGTDTSVDRFIRAVYYANFAEKQTEPDKAVQMVAHIMNNFDRPRGIAIDPPELGSAHLHVEGHALKTVPTEFTSWTSLTDLDRRLFLLRDSGGMNYACIDLNKLAGASDFFAVPMRQITPSTANVSALFAPSGTL</sequence>
<evidence type="ECO:0000256" key="2">
    <source>
        <dbReference type="ARBA" id="ARBA00022801"/>
    </source>
</evidence>
<evidence type="ECO:0000313" key="5">
    <source>
        <dbReference type="Proteomes" id="UP000776983"/>
    </source>
</evidence>
<gene>
    <name evidence="4" type="ORF">H0484_01045</name>
</gene>
<dbReference type="EMBL" id="JACDXW010000001">
    <property type="protein sequence ID" value="MCB5362346.1"/>
    <property type="molecule type" value="Genomic_DNA"/>
</dbReference>
<feature type="domain" description="Choloylglycine hydrolase/NAAA C-terminal" evidence="3">
    <location>
        <begin position="2"/>
        <end position="281"/>
    </location>
</feature>
<evidence type="ECO:0000256" key="1">
    <source>
        <dbReference type="ARBA" id="ARBA00006625"/>
    </source>
</evidence>
<dbReference type="RefSeq" id="WP_226952582.1">
    <property type="nucleotide sequence ID" value="NZ_JACDXW010000001.1"/>
</dbReference>
<dbReference type="PANTHER" id="PTHR35527:SF2">
    <property type="entry name" value="HYDROLASE"/>
    <property type="match status" value="1"/>
</dbReference>
<keyword evidence="2 4" id="KW-0378">Hydrolase</keyword>
<dbReference type="InterPro" id="IPR029055">
    <property type="entry name" value="Ntn_hydrolases_N"/>
</dbReference>
<comment type="similarity">
    <text evidence="1">Belongs to the peptidase C59 family.</text>
</comment>
<protein>
    <submittedName>
        <fullName evidence="4">Linear amide C-N hydrolase</fullName>
    </submittedName>
</protein>